<proteinExistence type="predicted"/>
<sequence length="270" mass="30975">MAHRLGMSGSTILSNYKRFHELFNQGLPHIEIGEFEDKQAYSSFLNMAHDHTITFGIHVPHFRHNSKYDLIEKVKVAPAIARKMFEAEVAEAVQSGATYILVHFPYFKGKAKSTHEKIEEGLQFLHNLQESYGVTIVCEPKLGHHQSSAGIQYLKDFPMEVWGKYGLSICIDIGDYMVAAGREWKDYISPLLPFTKVVHMHNVQYIENHYIWVPIHPDPVIQGAAYDMQPCLELLAEGKDKYFIFEHTPHSHPSEEIVQEGISWVKDIIK</sequence>
<dbReference type="Gene3D" id="3.20.20.150">
    <property type="entry name" value="Divalent-metal-dependent TIM barrel enzymes"/>
    <property type="match status" value="1"/>
</dbReference>
<accession>A0A024P6N1</accession>
<evidence type="ECO:0000313" key="2">
    <source>
        <dbReference type="EMBL" id="CDQ24443.1"/>
    </source>
</evidence>
<evidence type="ECO:0000259" key="1">
    <source>
        <dbReference type="Pfam" id="PF01261"/>
    </source>
</evidence>
<organism evidence="2 3">
    <name type="scientific">Halobacillus karajensis</name>
    <dbReference type="NCBI Taxonomy" id="195088"/>
    <lineage>
        <taxon>Bacteria</taxon>
        <taxon>Bacillati</taxon>
        <taxon>Bacillota</taxon>
        <taxon>Bacilli</taxon>
        <taxon>Bacillales</taxon>
        <taxon>Bacillaceae</taxon>
        <taxon>Halobacillus</taxon>
    </lineage>
</organism>
<dbReference type="GO" id="GO:0016853">
    <property type="term" value="F:isomerase activity"/>
    <property type="evidence" value="ECO:0007669"/>
    <property type="project" value="UniProtKB-KW"/>
</dbReference>
<reference evidence="2 3" key="2">
    <citation type="submission" date="2014-05" db="EMBL/GenBank/DDBJ databases">
        <title>Draft genome sequence of Halobacillus karajensis HK-03.</title>
        <authorList>
            <person name="Khelaifia S."/>
            <person name="Croce O."/>
            <person name="Lagier J.C."/>
            <person name="Raoult D."/>
        </authorList>
    </citation>
    <scope>NUCLEOTIDE SEQUENCE [LARGE SCALE GENOMIC DNA]</scope>
    <source>
        <strain evidence="2 3">HD-03</strain>
    </source>
</reference>
<dbReference type="AlphaFoldDB" id="A0A024P6N1"/>
<gene>
    <name evidence="2" type="ORF">BN983_02724</name>
</gene>
<dbReference type="Proteomes" id="UP000028868">
    <property type="component" value="Unassembled WGS sequence"/>
</dbReference>
<dbReference type="InterPro" id="IPR036237">
    <property type="entry name" value="Xyl_isomerase-like_sf"/>
</dbReference>
<reference evidence="3" key="1">
    <citation type="submission" date="2014-03" db="EMBL/GenBank/DDBJ databases">
        <authorList>
            <person name="Urmite Genomes U."/>
        </authorList>
    </citation>
    <scope>NUCLEOTIDE SEQUENCE [LARGE SCALE GENOMIC DNA]</scope>
    <source>
        <strain evidence="3">HD-03</strain>
    </source>
</reference>
<dbReference type="OrthoDB" id="2471096at2"/>
<dbReference type="EMBL" id="CCDI010000003">
    <property type="protein sequence ID" value="CDQ24443.1"/>
    <property type="molecule type" value="Genomic_DNA"/>
</dbReference>
<dbReference type="RefSeq" id="WP_035509274.1">
    <property type="nucleotide sequence ID" value="NZ_CCDH010000001.1"/>
</dbReference>
<comment type="caution">
    <text evidence="2">The sequence shown here is derived from an EMBL/GenBank/DDBJ whole genome shotgun (WGS) entry which is preliminary data.</text>
</comment>
<feature type="domain" description="Xylose isomerase-like TIM barrel" evidence="1">
    <location>
        <begin position="38"/>
        <end position="267"/>
    </location>
</feature>
<dbReference type="Pfam" id="PF01261">
    <property type="entry name" value="AP_endonuc_2"/>
    <property type="match status" value="1"/>
</dbReference>
<evidence type="ECO:0000313" key="3">
    <source>
        <dbReference type="Proteomes" id="UP000028868"/>
    </source>
</evidence>
<dbReference type="SUPFAM" id="SSF51658">
    <property type="entry name" value="Xylose isomerase-like"/>
    <property type="match status" value="1"/>
</dbReference>
<keyword evidence="3" id="KW-1185">Reference proteome</keyword>
<name>A0A024P6N1_9BACI</name>
<keyword evidence="2" id="KW-0413">Isomerase</keyword>
<protein>
    <submittedName>
        <fullName evidence="2">Xylose isomerase-like TIM barrel</fullName>
    </submittedName>
</protein>
<dbReference type="InterPro" id="IPR013022">
    <property type="entry name" value="Xyl_isomerase-like_TIM-brl"/>
</dbReference>